<feature type="transmembrane region" description="Helical" evidence="1">
    <location>
        <begin position="151"/>
        <end position="171"/>
    </location>
</feature>
<evidence type="ECO:0000313" key="3">
    <source>
        <dbReference type="Proteomes" id="UP000198287"/>
    </source>
</evidence>
<dbReference type="AlphaFoldDB" id="A0A226DL42"/>
<gene>
    <name evidence="2" type="ORF">Fcan01_19044</name>
</gene>
<keyword evidence="1" id="KW-0812">Transmembrane</keyword>
<keyword evidence="1" id="KW-1133">Transmembrane helix</keyword>
<keyword evidence="1" id="KW-0472">Membrane</keyword>
<name>A0A226DL42_FOLCA</name>
<organism evidence="2 3">
    <name type="scientific">Folsomia candida</name>
    <name type="common">Springtail</name>
    <dbReference type="NCBI Taxonomy" id="158441"/>
    <lineage>
        <taxon>Eukaryota</taxon>
        <taxon>Metazoa</taxon>
        <taxon>Ecdysozoa</taxon>
        <taxon>Arthropoda</taxon>
        <taxon>Hexapoda</taxon>
        <taxon>Collembola</taxon>
        <taxon>Entomobryomorpha</taxon>
        <taxon>Isotomoidea</taxon>
        <taxon>Isotomidae</taxon>
        <taxon>Proisotominae</taxon>
        <taxon>Folsomia</taxon>
    </lineage>
</organism>
<evidence type="ECO:0000313" key="2">
    <source>
        <dbReference type="EMBL" id="OXA46262.1"/>
    </source>
</evidence>
<keyword evidence="3" id="KW-1185">Reference proteome</keyword>
<dbReference type="EMBL" id="LNIX01000016">
    <property type="protein sequence ID" value="OXA46262.1"/>
    <property type="molecule type" value="Genomic_DNA"/>
</dbReference>
<protein>
    <submittedName>
        <fullName evidence="2">Uncharacterized protein</fullName>
    </submittedName>
</protein>
<proteinExistence type="predicted"/>
<feature type="transmembrane region" description="Helical" evidence="1">
    <location>
        <begin position="214"/>
        <end position="233"/>
    </location>
</feature>
<dbReference type="Proteomes" id="UP000198287">
    <property type="component" value="Unassembled WGS sequence"/>
</dbReference>
<reference evidence="2 3" key="1">
    <citation type="submission" date="2015-12" db="EMBL/GenBank/DDBJ databases">
        <title>The genome of Folsomia candida.</title>
        <authorList>
            <person name="Faddeeva A."/>
            <person name="Derks M.F."/>
            <person name="Anvar Y."/>
            <person name="Smit S."/>
            <person name="Van Straalen N."/>
            <person name="Roelofs D."/>
        </authorList>
    </citation>
    <scope>NUCLEOTIDE SEQUENCE [LARGE SCALE GENOMIC DNA]</scope>
    <source>
        <strain evidence="2 3">VU population</strain>
        <tissue evidence="2">Whole body</tissue>
    </source>
</reference>
<evidence type="ECO:0000256" key="1">
    <source>
        <dbReference type="SAM" id="Phobius"/>
    </source>
</evidence>
<sequence length="419" mass="47142">MFELNTPIEHNELLDFSWEMHNFNLRGLQTRGSRYSKFDPETHTCSAIQRGGKRFIVYTTCMQLALGGKFNFTDVKISGVQSPHSLDANDDFVIDYFYATKSGIKRFMYPATAERTWMPHCGQRLQLRMATVAIRRHKLIGLKALAMPLDWYTWAASGISFTFLAIFLSIIAFRDHGKLKNTFAYFIQTWGWILSCLSAQYHGTPGISRLLPNFPVLIIICAMCFFLLGTVFYQGSMFSSLIARTPPDLPSNLESVVDSKIPIITTSAYYETHSLLKSLIIDDVISTTNKSSKSFHTLTELKAKTIFLYSLRRLYMSSPSGFIIGLNISKGYLQFDNKVSARVMDTFAIVNVELDLEETLAGVGVENIATARIFGAKKEMIFDEAEQVPLSALENIFVLCASSDENRTGAEEIDSVLNT</sequence>
<comment type="caution">
    <text evidence="2">The sequence shown here is derived from an EMBL/GenBank/DDBJ whole genome shotgun (WGS) entry which is preliminary data.</text>
</comment>
<accession>A0A226DL42</accession>